<keyword evidence="2" id="KW-1185">Reference proteome</keyword>
<accession>A0A914XYV6</accession>
<sequence>MLMRIFYFIFIIFIFLINVTECKRKPHFVYSELGKELILAARGYGATVYEEYINATESLNPDEREAAYPDFLKNVTIWDGNLQKMLQNCSQIQLRIENLKKYDGDMKLLLEKDCNDRSQQTINYPCLGHATDKWAAPCLKIIDDYNETRAEINDKIYTIYTGAINHAEKIVNGSDPDDAKQFLPTKIIVQNILKKALNQILELESEKCRRLSAVLSCISPQMKKICRPGAADAMKTSLLVGYLRNERGISLQTHFEQFDIDPDSICLALDRDI</sequence>
<protein>
    <submittedName>
        <fullName evidence="3">Secreted protein</fullName>
    </submittedName>
</protein>
<name>A0A914XYV6_9BILA</name>
<feature type="chain" id="PRO_5037792589" evidence="1">
    <location>
        <begin position="23"/>
        <end position="273"/>
    </location>
</feature>
<dbReference type="AlphaFoldDB" id="A0A914XYV6"/>
<reference evidence="3" key="1">
    <citation type="submission" date="2022-11" db="UniProtKB">
        <authorList>
            <consortium name="WormBaseParasite"/>
        </authorList>
    </citation>
    <scope>IDENTIFICATION</scope>
</reference>
<feature type="signal peptide" evidence="1">
    <location>
        <begin position="1"/>
        <end position="22"/>
    </location>
</feature>
<evidence type="ECO:0000256" key="1">
    <source>
        <dbReference type="SAM" id="SignalP"/>
    </source>
</evidence>
<evidence type="ECO:0000313" key="3">
    <source>
        <dbReference type="WBParaSite" id="PSU_v2.g12135.t1"/>
    </source>
</evidence>
<organism evidence="2 3">
    <name type="scientific">Panagrolaimus superbus</name>
    <dbReference type="NCBI Taxonomy" id="310955"/>
    <lineage>
        <taxon>Eukaryota</taxon>
        <taxon>Metazoa</taxon>
        <taxon>Ecdysozoa</taxon>
        <taxon>Nematoda</taxon>
        <taxon>Chromadorea</taxon>
        <taxon>Rhabditida</taxon>
        <taxon>Tylenchina</taxon>
        <taxon>Panagrolaimomorpha</taxon>
        <taxon>Panagrolaimoidea</taxon>
        <taxon>Panagrolaimidae</taxon>
        <taxon>Panagrolaimus</taxon>
    </lineage>
</organism>
<evidence type="ECO:0000313" key="2">
    <source>
        <dbReference type="Proteomes" id="UP000887577"/>
    </source>
</evidence>
<dbReference type="Proteomes" id="UP000887577">
    <property type="component" value="Unplaced"/>
</dbReference>
<dbReference type="WBParaSite" id="PSU_v2.g12135.t1">
    <property type="protein sequence ID" value="PSU_v2.g12135.t1"/>
    <property type="gene ID" value="PSU_v2.g12135"/>
</dbReference>
<proteinExistence type="predicted"/>
<keyword evidence="1" id="KW-0732">Signal</keyword>